<protein>
    <recommendedName>
        <fullName evidence="11">DUF2029 domain-containing protein</fullName>
    </recommendedName>
</protein>
<keyword evidence="5 8" id="KW-1133">Transmembrane helix</keyword>
<keyword evidence="6 8" id="KW-0472">Membrane</keyword>
<feature type="transmembrane region" description="Helical" evidence="8">
    <location>
        <begin position="12"/>
        <end position="30"/>
    </location>
</feature>
<organism evidence="9 10">
    <name type="scientific">Rhodopseudomonas julia</name>
    <dbReference type="NCBI Taxonomy" id="200617"/>
    <lineage>
        <taxon>Bacteria</taxon>
        <taxon>Pseudomonadati</taxon>
        <taxon>Pseudomonadota</taxon>
        <taxon>Alphaproteobacteria</taxon>
        <taxon>Hyphomicrobiales</taxon>
        <taxon>Nitrobacteraceae</taxon>
        <taxon>Rhodopseudomonas</taxon>
    </lineage>
</organism>
<comment type="subcellular location">
    <subcellularLocation>
        <location evidence="1">Cell membrane</location>
        <topology evidence="1">Multi-pass membrane protein</topology>
    </subcellularLocation>
</comment>
<feature type="transmembrane region" description="Helical" evidence="8">
    <location>
        <begin position="137"/>
        <end position="170"/>
    </location>
</feature>
<evidence type="ECO:0000256" key="7">
    <source>
        <dbReference type="ARBA" id="ARBA00024033"/>
    </source>
</evidence>
<feature type="transmembrane region" description="Helical" evidence="8">
    <location>
        <begin position="276"/>
        <end position="297"/>
    </location>
</feature>
<feature type="transmembrane region" description="Helical" evidence="8">
    <location>
        <begin position="205"/>
        <end position="226"/>
    </location>
</feature>
<reference evidence="9 10" key="1">
    <citation type="submission" date="2023-07" db="EMBL/GenBank/DDBJ databases">
        <title>Genomic Encyclopedia of Type Strains, Phase IV (KMG-IV): sequencing the most valuable type-strain genomes for metagenomic binning, comparative biology and taxonomic classification.</title>
        <authorList>
            <person name="Goeker M."/>
        </authorList>
    </citation>
    <scope>NUCLEOTIDE SEQUENCE [LARGE SCALE GENOMIC DNA]</scope>
    <source>
        <strain evidence="9 10">DSM 11549</strain>
    </source>
</reference>
<evidence type="ECO:0000256" key="1">
    <source>
        <dbReference type="ARBA" id="ARBA00004651"/>
    </source>
</evidence>
<comment type="similarity">
    <text evidence="7">Belongs to the glycosyltransferase 87 family.</text>
</comment>
<proteinExistence type="inferred from homology"/>
<feature type="transmembrane region" description="Helical" evidence="8">
    <location>
        <begin position="365"/>
        <end position="384"/>
    </location>
</feature>
<dbReference type="Pfam" id="PF09594">
    <property type="entry name" value="GT87"/>
    <property type="match status" value="1"/>
</dbReference>
<feature type="transmembrane region" description="Helical" evidence="8">
    <location>
        <begin position="176"/>
        <end position="198"/>
    </location>
</feature>
<keyword evidence="3" id="KW-0808">Transferase</keyword>
<dbReference type="InterPro" id="IPR018584">
    <property type="entry name" value="GT87"/>
</dbReference>
<accession>A0ABU0C401</accession>
<dbReference type="RefSeq" id="WP_307153456.1">
    <property type="nucleotide sequence ID" value="NZ_JAUSUK010000001.1"/>
</dbReference>
<feature type="transmembrane region" description="Helical" evidence="8">
    <location>
        <begin position="97"/>
        <end position="125"/>
    </location>
</feature>
<sequence>MPQFTILNDRRFWLFFAFALTLAGFPRGYLVDWLNEAGSYADNLHPGGADFLNFWIASLKSLHGEARDLYDPHLYAQALIDQFGDDFDRRWLYPPHFLFFILPLGLLPYWTAFALFMVGSLLVLLIVAAKIWGGRDIVFWLLIAPFTVLALIFGQTTFLVGALFIGALYWREERPILAGIFLGLLTIKPQFGVFFPLLLLLERRFLVIAVASATAATLIGASVAVFGLEAWRGFFGHLSGPQGDMLRASASNFLSLQLTPYGAGRLFGADMKTAGLVQAGAAVIAAVALVRVVLWQAERDTKDMMLVATTYLATPYILGYDLAAPTFAAIWLYLGHGREKAPGFALSLLLVLVATLSFVNGLTVAMGFSAGPFVFAALATALVLRARQENANAAERECDRGPAGVTARGGGQSILARGAAAPWR</sequence>
<evidence type="ECO:0000256" key="3">
    <source>
        <dbReference type="ARBA" id="ARBA00022679"/>
    </source>
</evidence>
<dbReference type="Proteomes" id="UP001230253">
    <property type="component" value="Unassembled WGS sequence"/>
</dbReference>
<evidence type="ECO:0000313" key="10">
    <source>
        <dbReference type="Proteomes" id="UP001230253"/>
    </source>
</evidence>
<feature type="transmembrane region" description="Helical" evidence="8">
    <location>
        <begin position="317"/>
        <end position="334"/>
    </location>
</feature>
<evidence type="ECO:0008006" key="11">
    <source>
        <dbReference type="Google" id="ProtNLM"/>
    </source>
</evidence>
<evidence type="ECO:0000256" key="6">
    <source>
        <dbReference type="ARBA" id="ARBA00023136"/>
    </source>
</evidence>
<keyword evidence="10" id="KW-1185">Reference proteome</keyword>
<dbReference type="EMBL" id="JAUSUK010000001">
    <property type="protein sequence ID" value="MDQ0325242.1"/>
    <property type="molecule type" value="Genomic_DNA"/>
</dbReference>
<gene>
    <name evidence="9" type="ORF">J2R99_001091</name>
</gene>
<evidence type="ECO:0000313" key="9">
    <source>
        <dbReference type="EMBL" id="MDQ0325242.1"/>
    </source>
</evidence>
<evidence type="ECO:0000256" key="5">
    <source>
        <dbReference type="ARBA" id="ARBA00022989"/>
    </source>
</evidence>
<keyword evidence="4 8" id="KW-0812">Transmembrane</keyword>
<evidence type="ECO:0000256" key="8">
    <source>
        <dbReference type="SAM" id="Phobius"/>
    </source>
</evidence>
<name>A0ABU0C401_9BRAD</name>
<keyword evidence="2" id="KW-1003">Cell membrane</keyword>
<evidence type="ECO:0000256" key="4">
    <source>
        <dbReference type="ARBA" id="ARBA00022692"/>
    </source>
</evidence>
<comment type="caution">
    <text evidence="9">The sequence shown here is derived from an EMBL/GenBank/DDBJ whole genome shotgun (WGS) entry which is preliminary data.</text>
</comment>
<evidence type="ECO:0000256" key="2">
    <source>
        <dbReference type="ARBA" id="ARBA00022475"/>
    </source>
</evidence>